<dbReference type="GO" id="GO:0003824">
    <property type="term" value="F:catalytic activity"/>
    <property type="evidence" value="ECO:0007669"/>
    <property type="project" value="InterPro"/>
</dbReference>
<proteinExistence type="inferred from homology"/>
<feature type="domain" description="Glycoside hydrolase family 57 N-terminal" evidence="3">
    <location>
        <begin position="59"/>
        <end position="191"/>
    </location>
</feature>
<dbReference type="RefSeq" id="WP_205723674.1">
    <property type="nucleotide sequence ID" value="NZ_CP070608.1"/>
</dbReference>
<gene>
    <name evidence="4" type="ORF">JR347_08760</name>
</gene>
<dbReference type="SUPFAM" id="SSF88713">
    <property type="entry name" value="Glycoside hydrolase/deacetylase"/>
    <property type="match status" value="1"/>
</dbReference>
<evidence type="ECO:0000256" key="1">
    <source>
        <dbReference type="ARBA" id="ARBA00006821"/>
    </source>
</evidence>
<evidence type="ECO:0000313" key="4">
    <source>
        <dbReference type="EMBL" id="QSE99163.1"/>
    </source>
</evidence>
<keyword evidence="2" id="KW-0119">Carbohydrate metabolism</keyword>
<dbReference type="EMBL" id="CP070608">
    <property type="protein sequence ID" value="QSE99163.1"/>
    <property type="molecule type" value="Genomic_DNA"/>
</dbReference>
<dbReference type="Proteomes" id="UP000662783">
    <property type="component" value="Chromosome"/>
</dbReference>
<dbReference type="Gene3D" id="3.20.110.20">
    <property type="match status" value="1"/>
</dbReference>
<dbReference type="InterPro" id="IPR004300">
    <property type="entry name" value="Glyco_hydro_57_N"/>
</dbReference>
<keyword evidence="5" id="KW-1185">Reference proteome</keyword>
<evidence type="ECO:0000259" key="3">
    <source>
        <dbReference type="Pfam" id="PF03065"/>
    </source>
</evidence>
<name>A0A974WIH2_9BACT</name>
<comment type="similarity">
    <text evidence="1">Belongs to the glycosyl hydrolase 57 family.</text>
</comment>
<accession>A0A974WIH2</accession>
<evidence type="ECO:0000313" key="5">
    <source>
        <dbReference type="Proteomes" id="UP000662783"/>
    </source>
</evidence>
<sequence>MNNYQVLHYHFTVPTKEISFLEVSNEGNLIEEINIPDAIKEALEHSLHSLLDFLKNKNEVLAYFSASFLEVLEKEYPAELEKIKGHVDSGKIELVASCAYHSFSYLCHAELFKKEVEFHKNAYKKHFNKAAELFINTAGLFNDQLINHLSDQGFKGLIAPANSWHLNGVKSSDSYQTIGEKPMKILLSNGDSSSSTYVGLVNGFGSGYDDKELLSLSIKGLKKILSSTTKKGEYSASMPLNSPEWSQPLAQYLSGSLQKALLDECKRLINKTHDQLSDEDWKVIMLICQPDKLLQLNTNLSSDGFQHFINCMNLLTAIGLRYR</sequence>
<dbReference type="KEGG" id="fuv:JR347_08760"/>
<dbReference type="InterPro" id="IPR011330">
    <property type="entry name" value="Glyco_hydro/deAcase_b/a-brl"/>
</dbReference>
<dbReference type="AlphaFoldDB" id="A0A974WIH2"/>
<dbReference type="GO" id="GO:0005975">
    <property type="term" value="P:carbohydrate metabolic process"/>
    <property type="evidence" value="ECO:0007669"/>
    <property type="project" value="InterPro"/>
</dbReference>
<evidence type="ECO:0000256" key="2">
    <source>
        <dbReference type="ARBA" id="ARBA00023277"/>
    </source>
</evidence>
<organism evidence="4 5">
    <name type="scientific">Fulvivirga lutea</name>
    <dbReference type="NCBI Taxonomy" id="2810512"/>
    <lineage>
        <taxon>Bacteria</taxon>
        <taxon>Pseudomonadati</taxon>
        <taxon>Bacteroidota</taxon>
        <taxon>Cytophagia</taxon>
        <taxon>Cytophagales</taxon>
        <taxon>Fulvivirgaceae</taxon>
        <taxon>Fulvivirga</taxon>
    </lineage>
</organism>
<protein>
    <recommendedName>
        <fullName evidence="3">Glycoside hydrolase family 57 N-terminal domain-containing protein</fullName>
    </recommendedName>
</protein>
<dbReference type="Pfam" id="PF03065">
    <property type="entry name" value="Glyco_hydro_57"/>
    <property type="match status" value="1"/>
</dbReference>
<reference evidence="4" key="1">
    <citation type="submission" date="2021-02" db="EMBL/GenBank/DDBJ databases">
        <title>Fulvivirga sp. S481 isolated from sea water.</title>
        <authorList>
            <person name="Bae S.S."/>
            <person name="Baek K."/>
        </authorList>
    </citation>
    <scope>NUCLEOTIDE SEQUENCE</scope>
    <source>
        <strain evidence="4">S481</strain>
    </source>
</reference>